<dbReference type="AlphaFoldDB" id="A0A1S9PFQ2"/>
<dbReference type="Gene3D" id="2.60.120.1440">
    <property type="match status" value="1"/>
</dbReference>
<feature type="domain" description="Protein FecR C-terminal" evidence="3">
    <location>
        <begin position="320"/>
        <end position="387"/>
    </location>
</feature>
<evidence type="ECO:0000259" key="3">
    <source>
        <dbReference type="Pfam" id="PF16344"/>
    </source>
</evidence>
<dbReference type="InterPro" id="IPR012373">
    <property type="entry name" value="Ferrdict_sens_TM"/>
</dbReference>
<evidence type="ECO:0000313" key="4">
    <source>
        <dbReference type="EMBL" id="OOQ59780.1"/>
    </source>
</evidence>
<evidence type="ECO:0000259" key="2">
    <source>
        <dbReference type="Pfam" id="PF04773"/>
    </source>
</evidence>
<feature type="transmembrane region" description="Helical" evidence="1">
    <location>
        <begin position="82"/>
        <end position="99"/>
    </location>
</feature>
<keyword evidence="5" id="KW-1185">Reference proteome</keyword>
<dbReference type="PANTHER" id="PTHR30273:SF2">
    <property type="entry name" value="PROTEIN FECR"/>
    <property type="match status" value="1"/>
</dbReference>
<proteinExistence type="predicted"/>
<evidence type="ECO:0000313" key="5">
    <source>
        <dbReference type="Proteomes" id="UP000189739"/>
    </source>
</evidence>
<keyword evidence="1" id="KW-0472">Membrane</keyword>
<protein>
    <recommendedName>
        <fullName evidence="6">FecR protein domain-containing protein</fullName>
    </recommendedName>
</protein>
<gene>
    <name evidence="4" type="ORF">BC343_06410</name>
</gene>
<dbReference type="InterPro" id="IPR006860">
    <property type="entry name" value="FecR"/>
</dbReference>
<comment type="caution">
    <text evidence="4">The sequence shown here is derived from an EMBL/GenBank/DDBJ whole genome shotgun (WGS) entry which is preliminary data.</text>
</comment>
<sequence length="391" mass="41914">MPKTDQLEPTEFKALLEKYTSGQATAEEDELVKRLLDSYESTAGEPDMTDTERDELRERMLSNLMAYAEPPQRKVFRLNYKWAAAAILLVFIGLTAIFYKQPGKPQTPTIATTSAQKKLHAGGNKASLTLADGSVVVLDSAGNGLVALQGNTRITKTGDGQLQYAGGDANATALAYNTVATPNGGTYQLTLPDGTKVWLNAASSITFPTRFDNTSRNVKLTGEAYFEVAKKTTATGRLPFIVNAGASKVEVLGTHFNVSAYADNGSHEVTLLEGAVKVSRGGRSARIVPGQQATMAGGNAGILVGKANIENVMAWKDGLFSFDNTDISSAMKDIARWYNAKVVYKGSIPATGFTGVLPRSSDIQTVLDWLSSTRVLKCRADGETIIIEKAN</sequence>
<dbReference type="Proteomes" id="UP000189739">
    <property type="component" value="Unassembled WGS sequence"/>
</dbReference>
<dbReference type="Gene3D" id="3.55.50.30">
    <property type="match status" value="1"/>
</dbReference>
<dbReference type="Pfam" id="PF16344">
    <property type="entry name" value="FecR_C"/>
    <property type="match status" value="1"/>
</dbReference>
<keyword evidence="1" id="KW-0812">Transmembrane</keyword>
<accession>A0A1S9PFQ2</accession>
<evidence type="ECO:0000256" key="1">
    <source>
        <dbReference type="SAM" id="Phobius"/>
    </source>
</evidence>
<dbReference type="PANTHER" id="PTHR30273">
    <property type="entry name" value="PERIPLASMIC SIGNAL SENSOR AND SIGMA FACTOR ACTIVATOR FECR-RELATED"/>
    <property type="match status" value="1"/>
</dbReference>
<keyword evidence="1" id="KW-1133">Transmembrane helix</keyword>
<feature type="domain" description="FecR protein" evidence="2">
    <location>
        <begin position="178"/>
        <end position="277"/>
    </location>
</feature>
<dbReference type="EMBL" id="MBTF01000012">
    <property type="protein sequence ID" value="OOQ59780.1"/>
    <property type="molecule type" value="Genomic_DNA"/>
</dbReference>
<name>A0A1S9PFQ2_9SPHI</name>
<dbReference type="GO" id="GO:0016989">
    <property type="term" value="F:sigma factor antagonist activity"/>
    <property type="evidence" value="ECO:0007669"/>
    <property type="project" value="TreeGrafter"/>
</dbReference>
<organism evidence="4 5">
    <name type="scientific">Mucilaginibacter pedocola</name>
    <dbReference type="NCBI Taxonomy" id="1792845"/>
    <lineage>
        <taxon>Bacteria</taxon>
        <taxon>Pseudomonadati</taxon>
        <taxon>Bacteroidota</taxon>
        <taxon>Sphingobacteriia</taxon>
        <taxon>Sphingobacteriales</taxon>
        <taxon>Sphingobacteriaceae</taxon>
        <taxon>Mucilaginibacter</taxon>
    </lineage>
</organism>
<evidence type="ECO:0008006" key="6">
    <source>
        <dbReference type="Google" id="ProtNLM"/>
    </source>
</evidence>
<dbReference type="Pfam" id="PF04773">
    <property type="entry name" value="FecR"/>
    <property type="match status" value="1"/>
</dbReference>
<dbReference type="STRING" id="1792845.BC343_06410"/>
<dbReference type="InterPro" id="IPR032508">
    <property type="entry name" value="FecR_C"/>
</dbReference>
<reference evidence="4 5" key="1">
    <citation type="submission" date="2016-07" db="EMBL/GenBank/DDBJ databases">
        <title>Genomic analysis of zinc-resistant bacterium Mucilaginibacter pedocola TBZ30.</title>
        <authorList>
            <person name="Huang J."/>
            <person name="Tang J."/>
        </authorList>
    </citation>
    <scope>NUCLEOTIDE SEQUENCE [LARGE SCALE GENOMIC DNA]</scope>
    <source>
        <strain evidence="4 5">TBZ30</strain>
    </source>
</reference>